<proteinExistence type="predicted"/>
<accession>A0A8S5R7B9</accession>
<organism evidence="1">
    <name type="scientific">virus sp. ct6Ax4</name>
    <dbReference type="NCBI Taxonomy" id="2826791"/>
    <lineage>
        <taxon>Viruses</taxon>
    </lineage>
</organism>
<protein>
    <submittedName>
        <fullName evidence="1">DNA packaging protein gp3</fullName>
    </submittedName>
</protein>
<evidence type="ECO:0000313" key="1">
    <source>
        <dbReference type="EMBL" id="DAE26901.1"/>
    </source>
</evidence>
<dbReference type="Pfam" id="PF16677">
    <property type="entry name" value="GP3_package"/>
    <property type="match status" value="1"/>
</dbReference>
<dbReference type="Gene3D" id="1.10.132.80">
    <property type="match status" value="1"/>
</dbReference>
<reference evidence="1" key="1">
    <citation type="journal article" date="2021" name="Proc. Natl. Acad. Sci. U.S.A.">
        <title>A Catalog of Tens of Thousands of Viruses from Human Metagenomes Reveals Hidden Associations with Chronic Diseases.</title>
        <authorList>
            <person name="Tisza M.J."/>
            <person name="Buck C.B."/>
        </authorList>
    </citation>
    <scope>NUCLEOTIDE SEQUENCE</scope>
    <source>
        <strain evidence="1">Ct6Ax4</strain>
    </source>
</reference>
<dbReference type="InterPro" id="IPR032066">
    <property type="entry name" value="GP3_package"/>
</dbReference>
<name>A0A8S5R7B9_9VIRU</name>
<dbReference type="EMBL" id="BK015824">
    <property type="protein sequence ID" value="DAE26901.1"/>
    <property type="molecule type" value="Genomic_DNA"/>
</dbReference>
<sequence length="148" mass="17204">MGRPRKISSPEQMEQLWEEYKSYCDNVEVNQTSFSGKESKFVTEKVKKSITYTLEGFCVYIGMARSKFYQTYTEDENYGDIVTRIREESENDARRKFETGCIPSQLSGLWMSRYDGYNPKQQIDVNATISEGDKKLLDQVSKRLGESK</sequence>